<name>A0A0E3BJ91_9BURK</name>
<protein>
    <submittedName>
        <fullName evidence="1">Uncharacterized protein</fullName>
    </submittedName>
</protein>
<organism evidence="1 2">
    <name type="scientific">Comamonas thiooxydans</name>
    <dbReference type="NCBI Taxonomy" id="363952"/>
    <lineage>
        <taxon>Bacteria</taxon>
        <taxon>Pseudomonadati</taxon>
        <taxon>Pseudomonadota</taxon>
        <taxon>Betaproteobacteria</taxon>
        <taxon>Burkholderiales</taxon>
        <taxon>Comamonadaceae</taxon>
        <taxon>Comamonas</taxon>
    </lineage>
</organism>
<gene>
    <name evidence="1" type="ORF">P245_03405</name>
</gene>
<evidence type="ECO:0000313" key="1">
    <source>
        <dbReference type="EMBL" id="KGG99567.1"/>
    </source>
</evidence>
<reference evidence="1 2" key="1">
    <citation type="submission" date="2013-09" db="EMBL/GenBank/DDBJ databases">
        <title>High correlation between genotypes and phenotypes of environmental bacteria Comamonas testosteroni strains.</title>
        <authorList>
            <person name="Liu L."/>
            <person name="Zhu W."/>
            <person name="Xia X."/>
            <person name="Xu B."/>
            <person name="Luo M."/>
            <person name="Wang G."/>
        </authorList>
    </citation>
    <scope>NUCLEOTIDE SEQUENCE [LARGE SCALE GENOMIC DNA]</scope>
    <source>
        <strain evidence="1 2">JL14</strain>
    </source>
</reference>
<comment type="caution">
    <text evidence="1">The sequence shown here is derived from an EMBL/GenBank/DDBJ whole genome shotgun (WGS) entry which is preliminary data.</text>
</comment>
<accession>A0A0E3BJ91</accession>
<dbReference type="EMBL" id="AWTN01000007">
    <property type="protein sequence ID" value="KGG99567.1"/>
    <property type="molecule type" value="Genomic_DNA"/>
</dbReference>
<proteinExistence type="predicted"/>
<dbReference type="RefSeq" id="WP_034377581.1">
    <property type="nucleotide sequence ID" value="NZ_AWTN01000007.1"/>
</dbReference>
<sequence length="321" mass="36217">MSLDLKFLDLTGGGLPIGGRGVVLQKGVEAGEMDLPDELNDDLFRQYRERWEMDGERFLAYVVTDAGLHLTFEVSHKAMLVEWVKQVLSSLEARKRFLTLVLATDGQVRELLMDCLEVHWAHARETTPEGTGTTELKVDRARHPLFGHVLFVTIPAGVVQKRDVATFLRVIDGMASGVSRLSENWMSLRLNFEGWPADLRPHEIPAIQAYMRGVMKAAPWWLALVHPSEYVKWFGCLVAPKQLRARKSGPRSQFKAETLRPFSGMAVTRAVHLLDSTAIDQSDVRNEMVFNLRMAIDQLERGEDLVASDPLCNQALKIVRE</sequence>
<dbReference type="AlphaFoldDB" id="A0A0E3BJ91"/>
<evidence type="ECO:0000313" key="2">
    <source>
        <dbReference type="Proteomes" id="UP000029567"/>
    </source>
</evidence>
<dbReference type="Proteomes" id="UP000029567">
    <property type="component" value="Unassembled WGS sequence"/>
</dbReference>